<comment type="caution">
    <text evidence="1">The sequence shown here is derived from an EMBL/GenBank/DDBJ whole genome shotgun (WGS) entry which is preliminary data.</text>
</comment>
<sequence>MKRTRIVEYENIPVRYNPAVCPTCKHFTGDACRIHVSNVERQTTITQTYCIRKIDFNNPFKRKNRCQLQEQYTNPFHVQRLDEQ</sequence>
<gene>
    <name evidence="1" type="ORF">GGR02_001853</name>
</gene>
<reference evidence="1 2" key="1">
    <citation type="submission" date="2020-08" db="EMBL/GenBank/DDBJ databases">
        <title>Genomic Encyclopedia of Type Strains, Phase IV (KMG-IV): sequencing the most valuable type-strain genomes for metagenomic binning, comparative biology and taxonomic classification.</title>
        <authorList>
            <person name="Goeker M."/>
        </authorList>
    </citation>
    <scope>NUCLEOTIDE SEQUENCE [LARGE SCALE GENOMIC DNA]</scope>
    <source>
        <strain evidence="1 2">DSM 17075</strain>
    </source>
</reference>
<keyword evidence="2" id="KW-1185">Reference proteome</keyword>
<accession>A0A840DVQ9</accession>
<dbReference type="Proteomes" id="UP000559598">
    <property type="component" value="Unassembled WGS sequence"/>
</dbReference>
<dbReference type="AlphaFoldDB" id="A0A840DVQ9"/>
<evidence type="ECO:0000313" key="1">
    <source>
        <dbReference type="EMBL" id="MBB4074088.1"/>
    </source>
</evidence>
<protein>
    <submittedName>
        <fullName evidence="1">Uncharacterized protein</fullName>
    </submittedName>
</protein>
<dbReference type="EMBL" id="JACIDE010000010">
    <property type="protein sequence ID" value="MBB4074088.1"/>
    <property type="molecule type" value="Genomic_DNA"/>
</dbReference>
<evidence type="ECO:0000313" key="2">
    <source>
        <dbReference type="Proteomes" id="UP000559598"/>
    </source>
</evidence>
<proteinExistence type="predicted"/>
<name>A0A840DVQ9_9BACL</name>
<dbReference type="RefSeq" id="WP_183184403.1">
    <property type="nucleotide sequence ID" value="NZ_BMNP01000010.1"/>
</dbReference>
<organism evidence="1 2">
    <name type="scientific">Anoxybacteroides voinovskiense</name>
    <dbReference type="NCBI Taxonomy" id="230470"/>
    <lineage>
        <taxon>Bacteria</taxon>
        <taxon>Bacillati</taxon>
        <taxon>Bacillota</taxon>
        <taxon>Bacilli</taxon>
        <taxon>Bacillales</taxon>
        <taxon>Anoxybacillaceae</taxon>
        <taxon>Anoxybacteroides</taxon>
    </lineage>
</organism>